<dbReference type="STRING" id="1798473.A3G50_00285"/>
<dbReference type="FunFam" id="2.40.30.10:FF:000004">
    <property type="entry name" value="50S ribosomal protein L3"/>
    <property type="match status" value="1"/>
</dbReference>
<protein>
    <recommendedName>
        <fullName evidence="6">Large ribosomal subunit protein uL3</fullName>
    </recommendedName>
    <alternativeName>
        <fullName evidence="7">50S ribosomal protein L3</fullName>
    </alternativeName>
</protein>
<reference evidence="9 10" key="1">
    <citation type="journal article" date="2016" name="Nat. Commun.">
        <title>Thousands of microbial genomes shed light on interconnected biogeochemical processes in an aquifer system.</title>
        <authorList>
            <person name="Anantharaman K."/>
            <person name="Brown C.T."/>
            <person name="Hug L.A."/>
            <person name="Sharon I."/>
            <person name="Castelle C.J."/>
            <person name="Probst A.J."/>
            <person name="Thomas B.C."/>
            <person name="Singh A."/>
            <person name="Wilkins M.J."/>
            <person name="Karaoz U."/>
            <person name="Brodie E.L."/>
            <person name="Williams K.H."/>
            <person name="Hubbard S.S."/>
            <person name="Banfield J.F."/>
        </authorList>
    </citation>
    <scope>NUCLEOTIDE SEQUENCE [LARGE SCALE GENOMIC DNA]</scope>
</reference>
<evidence type="ECO:0000256" key="6">
    <source>
        <dbReference type="ARBA" id="ARBA00035243"/>
    </source>
</evidence>
<comment type="similarity">
    <text evidence="1">Belongs to the universal ribosomal protein uL3 family.</text>
</comment>
<evidence type="ECO:0000256" key="8">
    <source>
        <dbReference type="SAM" id="MobiDB-lite"/>
    </source>
</evidence>
<evidence type="ECO:0000256" key="1">
    <source>
        <dbReference type="ARBA" id="ARBA00006540"/>
    </source>
</evidence>
<keyword evidence="3" id="KW-0694">RNA-binding</keyword>
<sequence length="148" mass="15886">MELISGQKLKMSQIFKDGKVIAVTPVKVADISVFNEGELVKITGVTRGIGFQGGVKRWGFHGGPKSHGQKHRLRAPGSIGSTAPQRVLKGRKMAGHTGARQKTVRNLKVVALDKENAILMLKGAVPGYKNTKILISLPLKKAPEGIKS</sequence>
<name>A0A1F6C1Q6_9BACT</name>
<dbReference type="InterPro" id="IPR019927">
    <property type="entry name" value="Ribosomal_uL3_bac/org-type"/>
</dbReference>
<proteinExistence type="inferred from homology"/>
<evidence type="ECO:0000256" key="3">
    <source>
        <dbReference type="ARBA" id="ARBA00022884"/>
    </source>
</evidence>
<keyword evidence="5" id="KW-0687">Ribonucleoprotein</keyword>
<evidence type="ECO:0000256" key="4">
    <source>
        <dbReference type="ARBA" id="ARBA00022980"/>
    </source>
</evidence>
<evidence type="ECO:0000256" key="2">
    <source>
        <dbReference type="ARBA" id="ARBA00022730"/>
    </source>
</evidence>
<keyword evidence="2" id="KW-0699">rRNA-binding</keyword>
<dbReference type="PANTHER" id="PTHR11229">
    <property type="entry name" value="50S RIBOSOMAL PROTEIN L3"/>
    <property type="match status" value="1"/>
</dbReference>
<dbReference type="GO" id="GO:0006412">
    <property type="term" value="P:translation"/>
    <property type="evidence" value="ECO:0007669"/>
    <property type="project" value="InterPro"/>
</dbReference>
<dbReference type="GO" id="GO:0019843">
    <property type="term" value="F:rRNA binding"/>
    <property type="evidence" value="ECO:0007669"/>
    <property type="project" value="UniProtKB-KW"/>
</dbReference>
<evidence type="ECO:0000256" key="5">
    <source>
        <dbReference type="ARBA" id="ARBA00023274"/>
    </source>
</evidence>
<keyword evidence="4 9" id="KW-0689">Ribosomal protein</keyword>
<gene>
    <name evidence="9" type="ORF">A3G50_00285</name>
</gene>
<dbReference type="SUPFAM" id="SSF50447">
    <property type="entry name" value="Translation proteins"/>
    <property type="match status" value="1"/>
</dbReference>
<dbReference type="EMBL" id="MFKM01000030">
    <property type="protein sequence ID" value="OGG42962.1"/>
    <property type="molecule type" value="Genomic_DNA"/>
</dbReference>
<comment type="caution">
    <text evidence="9">The sequence shown here is derived from an EMBL/GenBank/DDBJ whole genome shotgun (WGS) entry which is preliminary data.</text>
</comment>
<dbReference type="Proteomes" id="UP000176633">
    <property type="component" value="Unassembled WGS sequence"/>
</dbReference>
<dbReference type="Gene3D" id="2.40.30.10">
    <property type="entry name" value="Translation factors"/>
    <property type="match status" value="1"/>
</dbReference>
<feature type="region of interest" description="Disordered" evidence="8">
    <location>
        <begin position="61"/>
        <end position="82"/>
    </location>
</feature>
<evidence type="ECO:0000313" key="9">
    <source>
        <dbReference type="EMBL" id="OGG42962.1"/>
    </source>
</evidence>
<dbReference type="InterPro" id="IPR000597">
    <property type="entry name" value="Ribosomal_uL3"/>
</dbReference>
<dbReference type="PANTHER" id="PTHR11229:SF16">
    <property type="entry name" value="LARGE RIBOSOMAL SUBUNIT PROTEIN UL3C"/>
    <property type="match status" value="1"/>
</dbReference>
<accession>A0A1F6C1Q6</accession>
<dbReference type="AlphaFoldDB" id="A0A1F6C1Q6"/>
<evidence type="ECO:0000256" key="7">
    <source>
        <dbReference type="ARBA" id="ARBA00035457"/>
    </source>
</evidence>
<organism evidence="9 10">
    <name type="scientific">Candidatus Jorgensenbacteria bacterium RIFCSPLOWO2_12_FULL_42_11</name>
    <dbReference type="NCBI Taxonomy" id="1798473"/>
    <lineage>
        <taxon>Bacteria</taxon>
        <taxon>Candidatus Joergenseniibacteriota</taxon>
    </lineage>
</organism>
<dbReference type="GO" id="GO:0022625">
    <property type="term" value="C:cytosolic large ribosomal subunit"/>
    <property type="evidence" value="ECO:0007669"/>
    <property type="project" value="TreeGrafter"/>
</dbReference>
<dbReference type="Pfam" id="PF00297">
    <property type="entry name" value="Ribosomal_L3"/>
    <property type="match status" value="1"/>
</dbReference>
<evidence type="ECO:0000313" key="10">
    <source>
        <dbReference type="Proteomes" id="UP000176633"/>
    </source>
</evidence>
<dbReference type="GO" id="GO:0003735">
    <property type="term" value="F:structural constituent of ribosome"/>
    <property type="evidence" value="ECO:0007669"/>
    <property type="project" value="InterPro"/>
</dbReference>
<dbReference type="InterPro" id="IPR009000">
    <property type="entry name" value="Transl_B-barrel_sf"/>
</dbReference>